<evidence type="ECO:0000313" key="2">
    <source>
        <dbReference type="EMBL" id="CAD2220126.1"/>
    </source>
</evidence>
<dbReference type="InterPro" id="IPR006674">
    <property type="entry name" value="HD_domain"/>
</dbReference>
<dbReference type="GO" id="GO:0006203">
    <property type="term" value="P:dGTP catabolic process"/>
    <property type="evidence" value="ECO:0007669"/>
    <property type="project" value="TreeGrafter"/>
</dbReference>
<dbReference type="FunFam" id="1.10.3210.10:FF:000034">
    <property type="entry name" value="HD domain containing protein, putative"/>
    <property type="match status" value="1"/>
</dbReference>
<keyword evidence="3" id="KW-1185">Reference proteome</keyword>
<dbReference type="CDD" id="cd00077">
    <property type="entry name" value="HDc"/>
    <property type="match status" value="1"/>
</dbReference>
<proteinExistence type="predicted"/>
<dbReference type="InterPro" id="IPR050135">
    <property type="entry name" value="dGTPase-like"/>
</dbReference>
<dbReference type="Proteomes" id="UP000515908">
    <property type="component" value="Chromosome 16"/>
</dbReference>
<dbReference type="EMBL" id="LR877160">
    <property type="protein sequence ID" value="CAD2220126.1"/>
    <property type="molecule type" value="Genomic_DNA"/>
</dbReference>
<gene>
    <name evidence="2" type="ORF">ADEAN_000764100</name>
</gene>
<feature type="domain" description="HD" evidence="1">
    <location>
        <begin position="58"/>
        <end position="182"/>
    </location>
</feature>
<dbReference type="VEuPathDB" id="TriTrypDB:ADEAN_000764100"/>
<name>S9VKT1_9TRYP</name>
<dbReference type="Gene3D" id="1.10.3210.10">
    <property type="entry name" value="Hypothetical protein af1432"/>
    <property type="match status" value="1"/>
</dbReference>
<dbReference type="InterPro" id="IPR003607">
    <property type="entry name" value="HD/PDEase_dom"/>
</dbReference>
<evidence type="ECO:0000313" key="3">
    <source>
        <dbReference type="Proteomes" id="UP000515908"/>
    </source>
</evidence>
<sequence>MFRKYKAKDITLLDRIHEHISLPPLVVAVIDTPAFQRLRSVRQLGVSSFLYPGAVHTRFEHSIGVAHMARSLLQNFQSRQPDLGLGEEDIQLAMLAGLLHDVGHGPFSHLFEDVVSRRCGVSFNHEEMSERIARSVLAPLIPQTQVDVVVGLMRGKSQPHITYGEIISNKRNGVDVDRLDYFIRDSMSCFGKPTVDVRVNRLFHSARLVCHEGQWQMAFEQKLALSLRELFTLRAKLHKNVYQHQVTKAIGHMIGDIVQLAVPHYRVGGHSLIECVQDEALFLKLGDWILEGIEASAEPELAPARQLIHRLRVRDIYHTVFMTSLDLAKKSALSEIDWHKEILAHALPTLPVNPDHFIAEVVVINQGKKDQDPLESILFFNPKKPSQPLLHVGGKGPGKEAQKHGSPLFTPMQFEERTLMVFEKQDTRGAVARACERMLADPKMVDYFTEALPFYNPK</sequence>
<dbReference type="AlphaFoldDB" id="S9VKT1"/>
<dbReference type="Pfam" id="PF01966">
    <property type="entry name" value="HD"/>
    <property type="match status" value="1"/>
</dbReference>
<dbReference type="GO" id="GO:0005634">
    <property type="term" value="C:nucleus"/>
    <property type="evidence" value="ECO:0007669"/>
    <property type="project" value="TreeGrafter"/>
</dbReference>
<protein>
    <submittedName>
        <fullName evidence="2">HD domain containing protein, putative</fullName>
    </submittedName>
</protein>
<dbReference type="Gene3D" id="3.30.70.2760">
    <property type="match status" value="1"/>
</dbReference>
<accession>S9VKT1</accession>
<dbReference type="PANTHER" id="PTHR11373:SF4">
    <property type="entry name" value="DEOXYNUCLEOSIDE TRIPHOSPHATE TRIPHOSPHOHYDROLASE SAMHD1"/>
    <property type="match status" value="1"/>
</dbReference>
<reference evidence="2 3" key="1">
    <citation type="submission" date="2020-08" db="EMBL/GenBank/DDBJ databases">
        <authorList>
            <person name="Newling K."/>
            <person name="Davey J."/>
            <person name="Forrester S."/>
        </authorList>
    </citation>
    <scope>NUCLEOTIDE SEQUENCE [LARGE SCALE GENOMIC DNA]</scope>
    <source>
        <strain evidence="3">Crithidia deanei Carvalho (ATCC PRA-265)</strain>
    </source>
</reference>
<dbReference type="SUPFAM" id="SSF109604">
    <property type="entry name" value="HD-domain/PDEase-like"/>
    <property type="match status" value="1"/>
</dbReference>
<dbReference type="PROSITE" id="PS51831">
    <property type="entry name" value="HD"/>
    <property type="match status" value="1"/>
</dbReference>
<organism evidence="2 3">
    <name type="scientific">Angomonas deanei</name>
    <dbReference type="NCBI Taxonomy" id="59799"/>
    <lineage>
        <taxon>Eukaryota</taxon>
        <taxon>Discoba</taxon>
        <taxon>Euglenozoa</taxon>
        <taxon>Kinetoplastea</taxon>
        <taxon>Metakinetoplastina</taxon>
        <taxon>Trypanosomatida</taxon>
        <taxon>Trypanosomatidae</taxon>
        <taxon>Strigomonadinae</taxon>
        <taxon>Angomonas</taxon>
    </lineage>
</organism>
<dbReference type="PANTHER" id="PTHR11373">
    <property type="entry name" value="DEOXYNUCLEOSIDE TRIPHOSPHATE TRIPHOSPHOHYDROLASE"/>
    <property type="match status" value="1"/>
</dbReference>
<dbReference type="SMART" id="SM00471">
    <property type="entry name" value="HDc"/>
    <property type="match status" value="1"/>
</dbReference>
<evidence type="ECO:0000259" key="1">
    <source>
        <dbReference type="PROSITE" id="PS51831"/>
    </source>
</evidence>
<dbReference type="GO" id="GO:0008832">
    <property type="term" value="F:dGTPase activity"/>
    <property type="evidence" value="ECO:0007669"/>
    <property type="project" value="TreeGrafter"/>
</dbReference>
<dbReference type="OrthoDB" id="9991235at2759"/>